<dbReference type="RefSeq" id="WP_194700280.1">
    <property type="nucleotide sequence ID" value="NZ_JADKNH010000001.1"/>
</dbReference>
<protein>
    <recommendedName>
        <fullName evidence="2">GTP cyclohydrolase 1 type 2 homolog</fullName>
    </recommendedName>
</protein>
<dbReference type="SUPFAM" id="SSF102705">
    <property type="entry name" value="NIF3 (NGG1p interacting factor 3)-like"/>
    <property type="match status" value="1"/>
</dbReference>
<proteinExistence type="inferred from homology"/>
<evidence type="ECO:0000313" key="5">
    <source>
        <dbReference type="Proteomes" id="UP000614200"/>
    </source>
</evidence>
<evidence type="ECO:0000313" key="4">
    <source>
        <dbReference type="EMBL" id="MBF4692056.1"/>
    </source>
</evidence>
<dbReference type="InterPro" id="IPR036069">
    <property type="entry name" value="DUF34/NIF3_sf"/>
</dbReference>
<comment type="caution">
    <text evidence="4">The sequence shown here is derived from an EMBL/GenBank/DDBJ whole genome shotgun (WGS) entry which is preliminary data.</text>
</comment>
<dbReference type="EMBL" id="JADKNH010000001">
    <property type="protein sequence ID" value="MBF4692056.1"/>
    <property type="molecule type" value="Genomic_DNA"/>
</dbReference>
<organism evidence="4 5">
    <name type="scientific">Fusibacter ferrireducens</name>
    <dbReference type="NCBI Taxonomy" id="2785058"/>
    <lineage>
        <taxon>Bacteria</taxon>
        <taxon>Bacillati</taxon>
        <taxon>Bacillota</taxon>
        <taxon>Clostridia</taxon>
        <taxon>Eubacteriales</taxon>
        <taxon>Eubacteriales Family XII. Incertae Sedis</taxon>
        <taxon>Fusibacter</taxon>
    </lineage>
</organism>
<evidence type="ECO:0000256" key="1">
    <source>
        <dbReference type="ARBA" id="ARBA00006964"/>
    </source>
</evidence>
<dbReference type="NCBIfam" id="TIGR00486">
    <property type="entry name" value="YbgI_SA1388"/>
    <property type="match status" value="1"/>
</dbReference>
<dbReference type="Pfam" id="PF01784">
    <property type="entry name" value="DUF34_NIF3"/>
    <property type="match status" value="1"/>
</dbReference>
<comment type="similarity">
    <text evidence="1">Belongs to the GTP cyclohydrolase I type 2/NIF3 family.</text>
</comment>
<dbReference type="Proteomes" id="UP000614200">
    <property type="component" value="Unassembled WGS sequence"/>
</dbReference>
<dbReference type="Gene3D" id="3.40.1390.30">
    <property type="entry name" value="NIF3 (NGG1p interacting factor 3)-like"/>
    <property type="match status" value="2"/>
</dbReference>
<name>A0ABR9ZPZ2_9FIRM</name>
<reference evidence="4 5" key="1">
    <citation type="submission" date="2020-11" db="EMBL/GenBank/DDBJ databases">
        <title>Fusibacter basophilias sp. nov.</title>
        <authorList>
            <person name="Qiu D."/>
        </authorList>
    </citation>
    <scope>NUCLEOTIDE SEQUENCE [LARGE SCALE GENOMIC DNA]</scope>
    <source>
        <strain evidence="4 5">Q10-2</strain>
    </source>
</reference>
<dbReference type="PANTHER" id="PTHR13799">
    <property type="entry name" value="NGG1 INTERACTING FACTOR 3"/>
    <property type="match status" value="1"/>
</dbReference>
<accession>A0ABR9ZPZ2</accession>
<evidence type="ECO:0000256" key="2">
    <source>
        <dbReference type="ARBA" id="ARBA00022112"/>
    </source>
</evidence>
<dbReference type="PANTHER" id="PTHR13799:SF14">
    <property type="entry name" value="GTP CYCLOHYDROLASE 1 TYPE 2 HOMOLOG"/>
    <property type="match status" value="1"/>
</dbReference>
<keyword evidence="3" id="KW-0479">Metal-binding</keyword>
<gene>
    <name evidence="4" type="ORF">ISU02_02950</name>
</gene>
<sequence>MITSVSKILKLLEQIAPLTLADKWDNSGLLIGNGNREVDRILIALDLTEEVLEEALEAGFDLIITHHPLIFNPIKQITTETRIGKLIIKLIENRISLISLHTNMDRSFEKGINRYVGEQLELEDMDLLVKDDEDVGYGVVGNIKTAQPLKEVVEVLKEVFNQDTLKLTNGALDKSIKRIAFCSGAGADFIDYALNANADLYITSDIKHHESQLVNGSSMALIDVGHYESESVFLERLKALLDEQIELKNYDVYTMVTETEKPQFKYV</sequence>
<keyword evidence="5" id="KW-1185">Reference proteome</keyword>
<evidence type="ECO:0000256" key="3">
    <source>
        <dbReference type="ARBA" id="ARBA00022723"/>
    </source>
</evidence>
<dbReference type="InterPro" id="IPR002678">
    <property type="entry name" value="DUF34/NIF3"/>
</dbReference>